<feature type="compositionally biased region" description="Basic residues" evidence="3">
    <location>
        <begin position="425"/>
        <end position="435"/>
    </location>
</feature>
<feature type="region of interest" description="Disordered" evidence="3">
    <location>
        <begin position="1"/>
        <end position="88"/>
    </location>
</feature>
<accession>A0A0F7SHV1</accession>
<dbReference type="SUPFAM" id="SSF52047">
    <property type="entry name" value="RNI-like"/>
    <property type="match status" value="1"/>
</dbReference>
<dbReference type="AlphaFoldDB" id="A0A0F7SHV1"/>
<proteinExistence type="predicted"/>
<feature type="region of interest" description="Disordered" evidence="3">
    <location>
        <begin position="551"/>
        <end position="577"/>
    </location>
</feature>
<evidence type="ECO:0000256" key="2">
    <source>
        <dbReference type="ARBA" id="ARBA00022737"/>
    </source>
</evidence>
<dbReference type="InterPro" id="IPR050216">
    <property type="entry name" value="LRR_domain-containing"/>
</dbReference>
<dbReference type="InterPro" id="IPR032675">
    <property type="entry name" value="LRR_dom_sf"/>
</dbReference>
<evidence type="ECO:0000256" key="1">
    <source>
        <dbReference type="ARBA" id="ARBA00022614"/>
    </source>
</evidence>
<evidence type="ECO:0000313" key="4">
    <source>
        <dbReference type="EMBL" id="CDZ96844.1"/>
    </source>
</evidence>
<reference evidence="4" key="1">
    <citation type="submission" date="2014-08" db="EMBL/GenBank/DDBJ databases">
        <authorList>
            <person name="Sharma Rahul"/>
            <person name="Thines Marco"/>
        </authorList>
    </citation>
    <scope>NUCLEOTIDE SEQUENCE</scope>
</reference>
<dbReference type="GO" id="GO:0005737">
    <property type="term" value="C:cytoplasm"/>
    <property type="evidence" value="ECO:0007669"/>
    <property type="project" value="TreeGrafter"/>
</dbReference>
<dbReference type="PANTHER" id="PTHR48051">
    <property type="match status" value="1"/>
</dbReference>
<feature type="compositionally biased region" description="Polar residues" evidence="3">
    <location>
        <begin position="15"/>
        <end position="26"/>
    </location>
</feature>
<keyword evidence="1" id="KW-0433">Leucine-rich repeat</keyword>
<keyword evidence="2" id="KW-0677">Repeat</keyword>
<dbReference type="Gene3D" id="3.80.10.10">
    <property type="entry name" value="Ribonuclease Inhibitor"/>
    <property type="match status" value="2"/>
</dbReference>
<feature type="region of interest" description="Disordered" evidence="3">
    <location>
        <begin position="374"/>
        <end position="520"/>
    </location>
</feature>
<protein>
    <submittedName>
        <fullName evidence="4">Protein phosphatase 1, regulatory subunit, and related proteins</fullName>
    </submittedName>
</protein>
<dbReference type="EMBL" id="LN483167">
    <property type="protein sequence ID" value="CDZ96844.1"/>
    <property type="molecule type" value="Genomic_DNA"/>
</dbReference>
<feature type="compositionally biased region" description="Polar residues" evidence="3">
    <location>
        <begin position="63"/>
        <end position="74"/>
    </location>
</feature>
<evidence type="ECO:0000256" key="3">
    <source>
        <dbReference type="SAM" id="MobiDB-lite"/>
    </source>
</evidence>
<name>A0A0F7SHV1_PHARH</name>
<organism evidence="4">
    <name type="scientific">Phaffia rhodozyma</name>
    <name type="common">Yeast</name>
    <name type="synonym">Xanthophyllomyces dendrorhous</name>
    <dbReference type="NCBI Taxonomy" id="264483"/>
    <lineage>
        <taxon>Eukaryota</taxon>
        <taxon>Fungi</taxon>
        <taxon>Dikarya</taxon>
        <taxon>Basidiomycota</taxon>
        <taxon>Agaricomycotina</taxon>
        <taxon>Tremellomycetes</taxon>
        <taxon>Cystofilobasidiales</taxon>
        <taxon>Mrakiaceae</taxon>
        <taxon>Phaffia</taxon>
    </lineage>
</organism>
<dbReference type="PANTHER" id="PTHR48051:SF1">
    <property type="entry name" value="RAS SUPPRESSOR PROTEIN 1"/>
    <property type="match status" value="1"/>
</dbReference>
<sequence length="577" mass="61746">MPPPFHQNKPRGTYSKPSTSTSTVGPQATRPFDPARSRRHADRANPQAQNHAPTAHKPKALALSTSDHQTSLSLKGQPFPNPAPTKQAYPHLTRLDLTDVEGGLEGIGAGWIGKEWGSQLTWLGLGGCHALGEMGEEAWDGFENLTGLVVLNVPGCNLKRIPEQFSRLSSLKALVAIHNKLTELDDSVISQWSLLNSLIVSHNPLRSLPSSLGRLPMLAKLSASNAELTSSGLPDLSTLPYLRVLSLSHNTTLRELPGHFARWGTGTLPSSDRAGGKFGQGRRGDGLEVIELGGCGIDEWAALEVGLAGLEGLRSLGLKGCGVTSAEDYKDQITQLLPSLQILDNQRLIERKNKGILPVPKARARREPKAFQPTGANAYFTSGERAPVEPQAEDAAPNEAEMQDTMTTMEESKPGSEATGAQEGKKRKRKPHSAPKQKVSTDGEPTEVREEGIPSENKKRKRTGRSGQLAEPAPAPTLVSETDAKTEVQAPESQSEKDSALGAPSQTAGKAKKPKVKSETSVLKVIQVKEAKKKVQKRQDLDLKQVFGTVGSARRDGEDGGDGAESSTGLGVGGWDD</sequence>